<dbReference type="Gene3D" id="1.20.5.2700">
    <property type="match status" value="1"/>
</dbReference>
<keyword evidence="2 5" id="KW-0812">Transmembrane</keyword>
<dbReference type="GO" id="GO:0003954">
    <property type="term" value="F:NADH dehydrogenase activity"/>
    <property type="evidence" value="ECO:0007669"/>
    <property type="project" value="TreeGrafter"/>
</dbReference>
<dbReference type="GO" id="GO:0008137">
    <property type="term" value="F:NADH dehydrogenase (ubiquinone) activity"/>
    <property type="evidence" value="ECO:0007669"/>
    <property type="project" value="InterPro"/>
</dbReference>
<dbReference type="STRING" id="227316.GA0070604_2636"/>
<dbReference type="GO" id="GO:0016020">
    <property type="term" value="C:membrane"/>
    <property type="evidence" value="ECO:0007669"/>
    <property type="project" value="UniProtKB-SubCell"/>
</dbReference>
<evidence type="ECO:0000256" key="5">
    <source>
        <dbReference type="RuleBase" id="RU000320"/>
    </source>
</evidence>
<name>A0A1C6UFE7_9ACTN</name>
<dbReference type="Pfam" id="PF00361">
    <property type="entry name" value="Proton_antipo_M"/>
    <property type="match status" value="1"/>
</dbReference>
<evidence type="ECO:0000256" key="1">
    <source>
        <dbReference type="ARBA" id="ARBA00004127"/>
    </source>
</evidence>
<keyword evidence="8" id="KW-0830">Ubiquinone</keyword>
<evidence type="ECO:0000313" key="8">
    <source>
        <dbReference type="EMBL" id="SCL52766.1"/>
    </source>
</evidence>
<evidence type="ECO:0000256" key="3">
    <source>
        <dbReference type="ARBA" id="ARBA00022989"/>
    </source>
</evidence>
<feature type="region of interest" description="Disordered" evidence="6">
    <location>
        <begin position="423"/>
        <end position="477"/>
    </location>
</feature>
<evidence type="ECO:0000313" key="9">
    <source>
        <dbReference type="Proteomes" id="UP000199696"/>
    </source>
</evidence>
<dbReference type="RefSeq" id="WP_091118213.1">
    <property type="nucleotide sequence ID" value="NZ_FMHY01000002.1"/>
</dbReference>
<reference evidence="9" key="1">
    <citation type="submission" date="2016-06" db="EMBL/GenBank/DDBJ databases">
        <authorList>
            <person name="Varghese N."/>
            <person name="Submissions Spin"/>
        </authorList>
    </citation>
    <scope>NUCLEOTIDE SEQUENCE [LARGE SCALE GENOMIC DNA]</scope>
    <source>
        <strain evidence="9">DSM 44814</strain>
    </source>
</reference>
<proteinExistence type="predicted"/>
<evidence type="ECO:0000256" key="4">
    <source>
        <dbReference type="ARBA" id="ARBA00023136"/>
    </source>
</evidence>
<evidence type="ECO:0000256" key="6">
    <source>
        <dbReference type="SAM" id="MobiDB-lite"/>
    </source>
</evidence>
<dbReference type="GO" id="GO:0042773">
    <property type="term" value="P:ATP synthesis coupled electron transport"/>
    <property type="evidence" value="ECO:0007669"/>
    <property type="project" value="InterPro"/>
</dbReference>
<dbReference type="Proteomes" id="UP000199696">
    <property type="component" value="Unassembled WGS sequence"/>
</dbReference>
<dbReference type="EMBL" id="FMHY01000002">
    <property type="protein sequence ID" value="SCL52766.1"/>
    <property type="molecule type" value="Genomic_DNA"/>
</dbReference>
<feature type="compositionally biased region" description="Basic and acidic residues" evidence="6">
    <location>
        <begin position="423"/>
        <end position="470"/>
    </location>
</feature>
<organism evidence="8 9">
    <name type="scientific">Micromonospora eburnea</name>
    <dbReference type="NCBI Taxonomy" id="227316"/>
    <lineage>
        <taxon>Bacteria</taxon>
        <taxon>Bacillati</taxon>
        <taxon>Actinomycetota</taxon>
        <taxon>Actinomycetes</taxon>
        <taxon>Micromonosporales</taxon>
        <taxon>Micromonosporaceae</taxon>
        <taxon>Micromonospora</taxon>
    </lineage>
</organism>
<evidence type="ECO:0000256" key="2">
    <source>
        <dbReference type="ARBA" id="ARBA00022692"/>
    </source>
</evidence>
<keyword evidence="9" id="KW-1185">Reference proteome</keyword>
<keyword evidence="3" id="KW-1133">Transmembrane helix</keyword>
<dbReference type="InterPro" id="IPR003945">
    <property type="entry name" value="NU5C-like"/>
</dbReference>
<dbReference type="PRINTS" id="PR01434">
    <property type="entry name" value="NADHDHGNASE5"/>
</dbReference>
<dbReference type="PANTHER" id="PTHR42829">
    <property type="entry name" value="NADH-UBIQUINONE OXIDOREDUCTASE CHAIN 5"/>
    <property type="match status" value="1"/>
</dbReference>
<dbReference type="AlphaFoldDB" id="A0A1C6UFE7"/>
<gene>
    <name evidence="8" type="ORF">GA0070604_2636</name>
</gene>
<dbReference type="GO" id="GO:0012505">
    <property type="term" value="C:endomembrane system"/>
    <property type="evidence" value="ECO:0007669"/>
    <property type="project" value="UniProtKB-SubCell"/>
</dbReference>
<dbReference type="InterPro" id="IPR001750">
    <property type="entry name" value="ND/Mrp_TM"/>
</dbReference>
<protein>
    <submittedName>
        <fullName evidence="8">NADH:ubiquinone oxidoreductase subunit 5 (Chain L)/Multisubunit Na+/H+ antiporter, MnhA subunit</fullName>
    </submittedName>
</protein>
<dbReference type="OrthoDB" id="9811798at2"/>
<keyword evidence="4" id="KW-0472">Membrane</keyword>
<dbReference type="GO" id="GO:0015990">
    <property type="term" value="P:electron transport coupled proton transport"/>
    <property type="evidence" value="ECO:0007669"/>
    <property type="project" value="TreeGrafter"/>
</dbReference>
<comment type="subcellular location">
    <subcellularLocation>
        <location evidence="1">Endomembrane system</location>
        <topology evidence="1">Multi-pass membrane protein</topology>
    </subcellularLocation>
    <subcellularLocation>
        <location evidence="5">Membrane</location>
        <topology evidence="5">Multi-pass membrane protein</topology>
    </subcellularLocation>
</comment>
<evidence type="ECO:0000259" key="7">
    <source>
        <dbReference type="Pfam" id="PF00361"/>
    </source>
</evidence>
<accession>A0A1C6UFE7</accession>
<sequence length="656" mass="67688">MSQLAQAALWTPVVLPAAAGLGLVMAGRAERVAVPVSLAVATVSVLASVVVAVARPSGSVPFVAGVDFALTVDGLTALLAPMLAVVTLLVLAAPAAEIRRSRARFHGLMLLFAASAALTLTAATLPTLLFAWEIMGAASYALIGFWWRDEDRVSGGLTAFLTTRAADLGLYVAAGAALAGGAGLALADLPGSSPGWRHVVAAGILVAALGKAAQLPFSFWLSRAMAGPSPVSALLHSAAMVALGGYLLLRTQPLLAVTGWAAPLTMWAGAGTALLLGAVAVAQRDVKQLLAASTCAQLGFVVLAAGAGAVAGGTAQLIAHAATKALLFLAAGVWLTAFDTTRLAGLRGVAARWRPVGWSATVGAAALAGIPPLSLWATKDAVLARVLERSPWLYAVGLAASALSAAYAGKLLVVIWRARSNQRDDADTRRNQKADTCRNPKADTRRNPKADTRRNPKADTCRNRKGDARPDPTAAGADGPRQVPLIVLAACAAAAGLLVLPPVGPMVARTVGSPGGARVPLVELAVSAVLAVTVVLLVTRRPAPAPRWALRWLGLEAAARVLLVRPVLRCAEALARFDDRVLDRGVDLVSAGSLRLAGWAGRVDDRWLDGAVARVAAGTRRLAQLARRPQTGRLHHYYLQAVLMLLAAVIVLVAWG</sequence>
<dbReference type="PANTHER" id="PTHR42829:SF2">
    <property type="entry name" value="NADH-UBIQUINONE OXIDOREDUCTASE CHAIN 5"/>
    <property type="match status" value="1"/>
</dbReference>
<feature type="domain" description="NADH:quinone oxidoreductase/Mrp antiporter transmembrane" evidence="7">
    <location>
        <begin position="124"/>
        <end position="401"/>
    </location>
</feature>